<dbReference type="Proteomes" id="UP000823934">
    <property type="component" value="Unassembled WGS sequence"/>
</dbReference>
<comment type="similarity">
    <text evidence="2 7">Belongs to the MscS (TC 1.A.23) family.</text>
</comment>
<evidence type="ECO:0000313" key="11">
    <source>
        <dbReference type="EMBL" id="HIW06782.1"/>
    </source>
</evidence>
<keyword evidence="3" id="KW-1003">Cell membrane</keyword>
<dbReference type="SUPFAM" id="SSF82689">
    <property type="entry name" value="Mechanosensitive channel protein MscS (YggB), C-terminal domain"/>
    <property type="match status" value="1"/>
</dbReference>
<name>A0A9D1TUG4_9GAMM</name>
<sequence length="287" mass="31504">MNTKDVTDTLDQATGWLVKNEDLIIDYVVDFAVAILILFIGLMIAKWVSRGISRMLSLRKIDTTVSSFITAMVRYTIIAFTLIAVLGKVGIQTTSIIAVLGAAGLAVGLALQGSLSNFAAGVLLVIFRPLKAGEYVKVGSVEGTVTHVEIFSTTLLSSDGHTIIIPNSNIIKDNIVNISREPHRRTDIIVGVAYDSDIDEVKNILGNIVAAESRILHDKGVTIQLNEMGASSLNYIVRFWTTNADAFVVRWNLLEQFKRALDQNNIGIPFPQMDIYLHEQAQNMSNK</sequence>
<evidence type="ECO:0000256" key="3">
    <source>
        <dbReference type="ARBA" id="ARBA00022475"/>
    </source>
</evidence>
<keyword evidence="6 7" id="KW-0472">Membrane</keyword>
<dbReference type="InterPro" id="IPR010920">
    <property type="entry name" value="LSM_dom_sf"/>
</dbReference>
<dbReference type="InterPro" id="IPR008910">
    <property type="entry name" value="MSC_TM_helix"/>
</dbReference>
<feature type="domain" description="Mechanosensitive ion channel MscS C-terminal" evidence="9">
    <location>
        <begin position="188"/>
        <end position="268"/>
    </location>
</feature>
<dbReference type="InterPro" id="IPR006685">
    <property type="entry name" value="MscS_channel_2nd"/>
</dbReference>
<dbReference type="InterPro" id="IPR049142">
    <property type="entry name" value="MS_channel_1st"/>
</dbReference>
<dbReference type="Pfam" id="PF21088">
    <property type="entry name" value="MS_channel_1st"/>
    <property type="match status" value="1"/>
</dbReference>
<dbReference type="InterPro" id="IPR023408">
    <property type="entry name" value="MscS_beta-dom_sf"/>
</dbReference>
<comment type="function">
    <text evidence="7">Mechanosensitive channel that participates in the regulation of osmotic pressure changes within the cell, opening in response to stretch forces in the membrane lipid bilayer, without the need for other proteins. Contributes to normal resistance to hypoosmotic shock. Forms an ion channel of 1.0 nanosiemens conductance with a slight preference for anions.</text>
</comment>
<reference evidence="11" key="1">
    <citation type="journal article" date="2021" name="PeerJ">
        <title>Extensive microbial diversity within the chicken gut microbiome revealed by metagenomics and culture.</title>
        <authorList>
            <person name="Gilroy R."/>
            <person name="Ravi A."/>
            <person name="Getino M."/>
            <person name="Pursley I."/>
            <person name="Horton D.L."/>
            <person name="Alikhan N.F."/>
            <person name="Baker D."/>
            <person name="Gharbi K."/>
            <person name="Hall N."/>
            <person name="Watson M."/>
            <person name="Adriaenssens E.M."/>
            <person name="Foster-Nyarko E."/>
            <person name="Jarju S."/>
            <person name="Secka A."/>
            <person name="Antonio M."/>
            <person name="Oren A."/>
            <person name="Chaudhuri R.R."/>
            <person name="La Ragione R."/>
            <person name="Hildebrand F."/>
            <person name="Pallen M.J."/>
        </authorList>
    </citation>
    <scope>NUCLEOTIDE SEQUENCE</scope>
    <source>
        <strain evidence="11">CHK160-9182</strain>
    </source>
</reference>
<dbReference type="Gene3D" id="3.30.70.100">
    <property type="match status" value="1"/>
</dbReference>
<keyword evidence="5 7" id="KW-1133">Transmembrane helix</keyword>
<keyword evidence="4 7" id="KW-0812">Transmembrane</keyword>
<reference evidence="11" key="2">
    <citation type="submission" date="2021-04" db="EMBL/GenBank/DDBJ databases">
        <authorList>
            <person name="Gilroy R."/>
        </authorList>
    </citation>
    <scope>NUCLEOTIDE SEQUENCE</scope>
    <source>
        <strain evidence="11">CHK160-9182</strain>
    </source>
</reference>
<dbReference type="PROSITE" id="PS01246">
    <property type="entry name" value="UPF0003"/>
    <property type="match status" value="1"/>
</dbReference>
<evidence type="ECO:0000256" key="7">
    <source>
        <dbReference type="RuleBase" id="RU369025"/>
    </source>
</evidence>
<keyword evidence="7" id="KW-0813">Transport</keyword>
<feature type="domain" description="Mechanosensitive ion channel MscS" evidence="8">
    <location>
        <begin position="114"/>
        <end position="180"/>
    </location>
</feature>
<dbReference type="Pfam" id="PF05552">
    <property type="entry name" value="MS_channel_1st_1"/>
    <property type="match status" value="1"/>
</dbReference>
<feature type="domain" description="Mechanosensitive ion channel transmembrane helices 2/3" evidence="10">
    <location>
        <begin position="73"/>
        <end position="112"/>
    </location>
</feature>
<evidence type="ECO:0000313" key="12">
    <source>
        <dbReference type="Proteomes" id="UP000823934"/>
    </source>
</evidence>
<dbReference type="InterPro" id="IPR011014">
    <property type="entry name" value="MscS_channel_TM-2"/>
</dbReference>
<evidence type="ECO:0000256" key="4">
    <source>
        <dbReference type="ARBA" id="ARBA00022692"/>
    </source>
</evidence>
<evidence type="ECO:0000256" key="1">
    <source>
        <dbReference type="ARBA" id="ARBA00004651"/>
    </source>
</evidence>
<evidence type="ECO:0000259" key="8">
    <source>
        <dbReference type="Pfam" id="PF00924"/>
    </source>
</evidence>
<evidence type="ECO:0000259" key="9">
    <source>
        <dbReference type="Pfam" id="PF21082"/>
    </source>
</evidence>
<feature type="transmembrane region" description="Helical" evidence="7">
    <location>
        <begin position="97"/>
        <end position="127"/>
    </location>
</feature>
<keyword evidence="7" id="KW-0407">Ion channel</keyword>
<keyword evidence="7" id="KW-0406">Ion transport</keyword>
<evidence type="ECO:0000256" key="2">
    <source>
        <dbReference type="ARBA" id="ARBA00008017"/>
    </source>
</evidence>
<keyword evidence="7" id="KW-0997">Cell inner membrane</keyword>
<evidence type="ECO:0000256" key="5">
    <source>
        <dbReference type="ARBA" id="ARBA00022989"/>
    </source>
</evidence>
<dbReference type="SUPFAM" id="SSF50182">
    <property type="entry name" value="Sm-like ribonucleoproteins"/>
    <property type="match status" value="1"/>
</dbReference>
<comment type="subunit">
    <text evidence="7">Homoheptamer.</text>
</comment>
<dbReference type="AlphaFoldDB" id="A0A9D1TUG4"/>
<dbReference type="SUPFAM" id="SSF82861">
    <property type="entry name" value="Mechanosensitive channel protein MscS (YggB), transmembrane region"/>
    <property type="match status" value="1"/>
</dbReference>
<dbReference type="PANTHER" id="PTHR30221">
    <property type="entry name" value="SMALL-CONDUCTANCE MECHANOSENSITIVE CHANNEL"/>
    <property type="match status" value="1"/>
</dbReference>
<dbReference type="NCBIfam" id="NF007662">
    <property type="entry name" value="PRK10334.1"/>
    <property type="match status" value="1"/>
</dbReference>
<dbReference type="PANTHER" id="PTHR30221:SF1">
    <property type="entry name" value="SMALL-CONDUCTANCE MECHANOSENSITIVE CHANNEL"/>
    <property type="match status" value="1"/>
</dbReference>
<accession>A0A9D1TUG4</accession>
<dbReference type="GO" id="GO:0008381">
    <property type="term" value="F:mechanosensitive monoatomic ion channel activity"/>
    <property type="evidence" value="ECO:0007669"/>
    <property type="project" value="InterPro"/>
</dbReference>
<dbReference type="InterPro" id="IPR006686">
    <property type="entry name" value="MscS_channel_CS"/>
</dbReference>
<dbReference type="InterPro" id="IPR011066">
    <property type="entry name" value="MscS_channel_C_sf"/>
</dbReference>
<dbReference type="InterPro" id="IPR045275">
    <property type="entry name" value="MscS_archaea/bacteria_type"/>
</dbReference>
<dbReference type="EMBL" id="DXHP01000126">
    <property type="protein sequence ID" value="HIW06782.1"/>
    <property type="molecule type" value="Genomic_DNA"/>
</dbReference>
<comment type="subcellular location">
    <subcellularLocation>
        <location evidence="7">Cell inner membrane</location>
        <topology evidence="7">Multi-pass membrane protein</topology>
    </subcellularLocation>
    <subcellularLocation>
        <location evidence="1">Cell membrane</location>
        <topology evidence="1">Multi-pass membrane protein</topology>
    </subcellularLocation>
</comment>
<dbReference type="Pfam" id="PF21082">
    <property type="entry name" value="MS_channel_3rd"/>
    <property type="match status" value="1"/>
</dbReference>
<protein>
    <recommendedName>
        <fullName evidence="7">Small-conductance mechanosensitive channel</fullName>
    </recommendedName>
</protein>
<dbReference type="Pfam" id="PF00924">
    <property type="entry name" value="MS_channel_2nd"/>
    <property type="match status" value="1"/>
</dbReference>
<comment type="caution">
    <text evidence="11">The sequence shown here is derived from an EMBL/GenBank/DDBJ whole genome shotgun (WGS) entry which is preliminary data.</text>
</comment>
<dbReference type="Gene3D" id="2.30.30.60">
    <property type="match status" value="1"/>
</dbReference>
<dbReference type="InterPro" id="IPR049278">
    <property type="entry name" value="MS_channel_C"/>
</dbReference>
<dbReference type="Gene3D" id="1.10.287.1260">
    <property type="match status" value="1"/>
</dbReference>
<feature type="transmembrane region" description="Helical" evidence="7">
    <location>
        <begin position="24"/>
        <end position="45"/>
    </location>
</feature>
<dbReference type="GO" id="GO:0005886">
    <property type="term" value="C:plasma membrane"/>
    <property type="evidence" value="ECO:0007669"/>
    <property type="project" value="UniProtKB-SubCell"/>
</dbReference>
<feature type="transmembrane region" description="Helical" evidence="7">
    <location>
        <begin position="65"/>
        <end position="85"/>
    </location>
</feature>
<evidence type="ECO:0000256" key="6">
    <source>
        <dbReference type="ARBA" id="ARBA00023136"/>
    </source>
</evidence>
<organism evidence="11 12">
    <name type="scientific">Candidatus Ignatzschineria merdigallinarum</name>
    <dbReference type="NCBI Taxonomy" id="2838621"/>
    <lineage>
        <taxon>Bacteria</taxon>
        <taxon>Pseudomonadati</taxon>
        <taxon>Pseudomonadota</taxon>
        <taxon>Gammaproteobacteria</taxon>
        <taxon>Cardiobacteriales</taxon>
        <taxon>Ignatzschineriaceae</taxon>
        <taxon>Ignatzschineria</taxon>
    </lineage>
</organism>
<comment type="caution">
    <text evidence="7">Lacks conserved residue(s) required for the propagation of feature annotation.</text>
</comment>
<evidence type="ECO:0000259" key="10">
    <source>
        <dbReference type="Pfam" id="PF21088"/>
    </source>
</evidence>
<proteinExistence type="inferred from homology"/>
<gene>
    <name evidence="11" type="primary">mscS</name>
    <name evidence="11" type="ORF">H9889_05595</name>
</gene>